<keyword evidence="15" id="KW-1185">Reference proteome</keyword>
<accession>A0A967EI36</accession>
<dbReference type="GO" id="GO:0015385">
    <property type="term" value="F:sodium:proton antiporter activity"/>
    <property type="evidence" value="ECO:0007669"/>
    <property type="project" value="InterPro"/>
</dbReference>
<comment type="subcellular location">
    <subcellularLocation>
        <location evidence="1">Cell membrane</location>
        <topology evidence="1">Multi-pass membrane protein</topology>
    </subcellularLocation>
</comment>
<dbReference type="InterPro" id="IPR018422">
    <property type="entry name" value="Cation/H_exchanger_CPA1"/>
</dbReference>
<dbReference type="EMBL" id="WOTH01000002">
    <property type="protein sequence ID" value="NHO52569.1"/>
    <property type="molecule type" value="Genomic_DNA"/>
</dbReference>
<gene>
    <name evidence="14" type="ORF">GOB87_01130</name>
</gene>
<proteinExistence type="inferred from homology"/>
<feature type="transmembrane region" description="Helical" evidence="12">
    <location>
        <begin position="200"/>
        <end position="223"/>
    </location>
</feature>
<dbReference type="GO" id="GO:0051453">
    <property type="term" value="P:regulation of intracellular pH"/>
    <property type="evidence" value="ECO:0007669"/>
    <property type="project" value="TreeGrafter"/>
</dbReference>
<organism evidence="14 15">
    <name type="scientific">Acetobacter estunensis</name>
    <dbReference type="NCBI Taxonomy" id="104097"/>
    <lineage>
        <taxon>Bacteria</taxon>
        <taxon>Pseudomonadati</taxon>
        <taxon>Pseudomonadota</taxon>
        <taxon>Alphaproteobacteria</taxon>
        <taxon>Acetobacterales</taxon>
        <taxon>Acetobacteraceae</taxon>
        <taxon>Acetobacter</taxon>
    </lineage>
</organism>
<protein>
    <submittedName>
        <fullName evidence="14">Sodium:proton antiporter</fullName>
    </submittedName>
</protein>
<dbReference type="InterPro" id="IPR006153">
    <property type="entry name" value="Cation/H_exchanger_TM"/>
</dbReference>
<evidence type="ECO:0000313" key="14">
    <source>
        <dbReference type="EMBL" id="NHO52569.1"/>
    </source>
</evidence>
<dbReference type="PANTHER" id="PTHR10110">
    <property type="entry name" value="SODIUM/HYDROGEN EXCHANGER"/>
    <property type="match status" value="1"/>
</dbReference>
<comment type="caution">
    <text evidence="14">The sequence shown here is derived from an EMBL/GenBank/DDBJ whole genome shotgun (WGS) entry which is preliminary data.</text>
</comment>
<evidence type="ECO:0000256" key="11">
    <source>
        <dbReference type="ARBA" id="ARBA00023201"/>
    </source>
</evidence>
<evidence type="ECO:0000256" key="9">
    <source>
        <dbReference type="ARBA" id="ARBA00023065"/>
    </source>
</evidence>
<keyword evidence="9" id="KW-0406">Ion transport</keyword>
<evidence type="ECO:0000256" key="4">
    <source>
        <dbReference type="ARBA" id="ARBA00022449"/>
    </source>
</evidence>
<keyword evidence="7 12" id="KW-1133">Transmembrane helix</keyword>
<feature type="transmembrane region" description="Helical" evidence="12">
    <location>
        <begin position="165"/>
        <end position="188"/>
    </location>
</feature>
<dbReference type="Pfam" id="PF00999">
    <property type="entry name" value="Na_H_Exchanger"/>
    <property type="match status" value="1"/>
</dbReference>
<evidence type="ECO:0000256" key="8">
    <source>
        <dbReference type="ARBA" id="ARBA00023053"/>
    </source>
</evidence>
<keyword evidence="3" id="KW-0813">Transport</keyword>
<keyword evidence="6 12" id="KW-0812">Transmembrane</keyword>
<evidence type="ECO:0000256" key="5">
    <source>
        <dbReference type="ARBA" id="ARBA00022475"/>
    </source>
</evidence>
<evidence type="ECO:0000256" key="10">
    <source>
        <dbReference type="ARBA" id="ARBA00023136"/>
    </source>
</evidence>
<keyword evidence="5" id="KW-1003">Cell membrane</keyword>
<dbReference type="PANTHER" id="PTHR10110:SF195">
    <property type="entry name" value="NA(+)_H(+) ANTIPORTER NHAS2"/>
    <property type="match status" value="1"/>
</dbReference>
<dbReference type="GO" id="GO:0005886">
    <property type="term" value="C:plasma membrane"/>
    <property type="evidence" value="ECO:0007669"/>
    <property type="project" value="UniProtKB-SubCell"/>
</dbReference>
<reference evidence="14" key="1">
    <citation type="submission" date="2019-11" db="EMBL/GenBank/DDBJ databases">
        <title>Description of new Acetobacter species.</title>
        <authorList>
            <person name="Cleenwerck I."/>
            <person name="Sombolestani A.S."/>
        </authorList>
    </citation>
    <scope>NUCLEOTIDE SEQUENCE</scope>
    <source>
        <strain evidence="14">LMG 1626</strain>
    </source>
</reference>
<feature type="transmembrane region" description="Helical" evidence="12">
    <location>
        <begin position="99"/>
        <end position="122"/>
    </location>
</feature>
<evidence type="ECO:0000313" key="15">
    <source>
        <dbReference type="Proteomes" id="UP000597459"/>
    </source>
</evidence>
<dbReference type="GO" id="GO:0015386">
    <property type="term" value="F:potassium:proton antiporter activity"/>
    <property type="evidence" value="ECO:0007669"/>
    <property type="project" value="TreeGrafter"/>
</dbReference>
<feature type="transmembrane region" description="Helical" evidence="12">
    <location>
        <begin position="26"/>
        <end position="49"/>
    </location>
</feature>
<evidence type="ECO:0000256" key="7">
    <source>
        <dbReference type="ARBA" id="ARBA00022989"/>
    </source>
</evidence>
<evidence type="ECO:0000256" key="6">
    <source>
        <dbReference type="ARBA" id="ARBA00022692"/>
    </source>
</evidence>
<evidence type="ECO:0000256" key="2">
    <source>
        <dbReference type="ARBA" id="ARBA00007367"/>
    </source>
</evidence>
<feature type="transmembrane region" description="Helical" evidence="12">
    <location>
        <begin position="128"/>
        <end position="153"/>
    </location>
</feature>
<dbReference type="Gene3D" id="6.10.140.1330">
    <property type="match status" value="1"/>
</dbReference>
<dbReference type="AlphaFoldDB" id="A0A967EI36"/>
<dbReference type="Proteomes" id="UP000597459">
    <property type="component" value="Unassembled WGS sequence"/>
</dbReference>
<evidence type="ECO:0000256" key="12">
    <source>
        <dbReference type="SAM" id="Phobius"/>
    </source>
</evidence>
<evidence type="ECO:0000256" key="3">
    <source>
        <dbReference type="ARBA" id="ARBA00022448"/>
    </source>
</evidence>
<keyword evidence="4" id="KW-0050">Antiport</keyword>
<evidence type="ECO:0000256" key="1">
    <source>
        <dbReference type="ARBA" id="ARBA00004651"/>
    </source>
</evidence>
<dbReference type="GO" id="GO:0098719">
    <property type="term" value="P:sodium ion import across plasma membrane"/>
    <property type="evidence" value="ECO:0007669"/>
    <property type="project" value="TreeGrafter"/>
</dbReference>
<comment type="similarity">
    <text evidence="2">Belongs to the monovalent cation:proton antiporter 1 (CPA1) transporter (TC 2.A.36) family.</text>
</comment>
<keyword evidence="8" id="KW-0915">Sodium</keyword>
<keyword evidence="10 12" id="KW-0472">Membrane</keyword>
<evidence type="ECO:0000259" key="13">
    <source>
        <dbReference type="Pfam" id="PF00999"/>
    </source>
</evidence>
<sequence length="272" mass="28861">MLGLVGVLLTLATLFAVINQKTLKLPLTIGVLLFTLVTSGLVMGLNALTPHQAFLSIPREILDTINLPSWLLDGALAILLFAGAMQVDLDHLIRRKFSIVALAILGTVLAVLLLALAAWLIFPVLGVHVPISWCILLGAILAPTDPVSVVGMLRRLGLPPHLQAIFAGESLFNDGVGIVIFTLAIGVATGETATVTPGDVFMGFLHEAGGGIVLGVMTGWLMLQIVRTVDDAHIHQRWSPFFGQGDKLSSGLNEDGFYGQGYAETVCGRVQV</sequence>
<feature type="non-terminal residue" evidence="14">
    <location>
        <position position="272"/>
    </location>
</feature>
<name>A0A967EI36_9PROT</name>
<keyword evidence="11" id="KW-0739">Sodium transport</keyword>
<feature type="domain" description="Cation/H+ exchanger transmembrane" evidence="13">
    <location>
        <begin position="12"/>
        <end position="236"/>
    </location>
</feature>